<accession>A0A7R9CQ98</accession>
<gene>
    <name evidence="1" type="ORF">TCEB3V08_LOCUS4757</name>
</gene>
<reference evidence="1" key="1">
    <citation type="submission" date="2020-11" db="EMBL/GenBank/DDBJ databases">
        <authorList>
            <person name="Tran Van P."/>
        </authorList>
    </citation>
    <scope>NUCLEOTIDE SEQUENCE</scope>
</reference>
<dbReference type="EMBL" id="OC317772">
    <property type="protein sequence ID" value="CAD7398984.1"/>
    <property type="molecule type" value="Genomic_DNA"/>
</dbReference>
<dbReference type="AlphaFoldDB" id="A0A7R9CQ98"/>
<proteinExistence type="predicted"/>
<organism evidence="1">
    <name type="scientific">Timema cristinae</name>
    <name type="common">Walking stick</name>
    <dbReference type="NCBI Taxonomy" id="61476"/>
    <lineage>
        <taxon>Eukaryota</taxon>
        <taxon>Metazoa</taxon>
        <taxon>Ecdysozoa</taxon>
        <taxon>Arthropoda</taxon>
        <taxon>Hexapoda</taxon>
        <taxon>Insecta</taxon>
        <taxon>Pterygota</taxon>
        <taxon>Neoptera</taxon>
        <taxon>Polyneoptera</taxon>
        <taxon>Phasmatodea</taxon>
        <taxon>Timematodea</taxon>
        <taxon>Timematoidea</taxon>
        <taxon>Timematidae</taxon>
        <taxon>Timema</taxon>
    </lineage>
</organism>
<evidence type="ECO:0000313" key="1">
    <source>
        <dbReference type="EMBL" id="CAD7398984.1"/>
    </source>
</evidence>
<sequence>MNVEEVYQNWHEGVPFCHGYKFKIKHITVPVGCIRIVYLCSVALTRALDSCIGNHVTKCRSVRIGTKDGNAPFSRSWSPWIQRLPDMHLLVVSVAVFDWQLF</sequence>
<name>A0A7R9CQ98_TIMCR</name>
<protein>
    <submittedName>
        <fullName evidence="1">Uncharacterized protein</fullName>
    </submittedName>
</protein>